<dbReference type="Pfam" id="PF00179">
    <property type="entry name" value="UQ_con"/>
    <property type="match status" value="1"/>
</dbReference>
<dbReference type="PhylomeDB" id="A0A061AUV4"/>
<dbReference type="Gene3D" id="3.10.110.10">
    <property type="entry name" value="Ubiquitin Conjugating Enzyme"/>
    <property type="match status" value="1"/>
</dbReference>
<feature type="domain" description="UBC core" evidence="17">
    <location>
        <begin position="5"/>
        <end position="152"/>
    </location>
</feature>
<evidence type="ECO:0000313" key="18">
    <source>
        <dbReference type="EMBL" id="CDR38464.1"/>
    </source>
</evidence>
<keyword evidence="8" id="KW-0067">ATP-binding</keyword>
<comment type="subcellular location">
    <subcellularLocation>
        <location evidence="1">Endoplasmic reticulum membrane</location>
    </subcellularLocation>
</comment>
<accession>A0A061AUV4</accession>
<dbReference type="AlphaFoldDB" id="A0A061AUV4"/>
<gene>
    <name evidence="18" type="ORF">CYFA0S_02e01970g</name>
</gene>
<evidence type="ECO:0000256" key="13">
    <source>
        <dbReference type="ARBA" id="ARBA00042181"/>
    </source>
</evidence>
<evidence type="ECO:0000256" key="14">
    <source>
        <dbReference type="ARBA" id="ARBA00042191"/>
    </source>
</evidence>
<dbReference type="InterPro" id="IPR000608">
    <property type="entry name" value="UBC"/>
</dbReference>
<dbReference type="EMBL" id="LK052887">
    <property type="protein sequence ID" value="CDR38464.1"/>
    <property type="molecule type" value="Genomic_DNA"/>
</dbReference>
<dbReference type="FunFam" id="3.10.110.10:FF:000023">
    <property type="entry name" value="Ubiquitin-conjugating enzyme E2 J2"/>
    <property type="match status" value="1"/>
</dbReference>
<dbReference type="SMR" id="A0A061AUV4"/>
<protein>
    <recommendedName>
        <fullName evidence="11">Ubiquitin-conjugating enzyme E2 6</fullName>
        <ecNumber evidence="2">2.3.2.23</ecNumber>
    </recommendedName>
    <alternativeName>
        <fullName evidence="13">E2 ubiquitin-conjugating enzyme 6</fullName>
    </alternativeName>
    <alternativeName>
        <fullName evidence="14">Ubiquitin carrier protein UBC6</fullName>
    </alternativeName>
    <alternativeName>
        <fullName evidence="12">Ubiquitin-protein ligase UBC6</fullName>
    </alternativeName>
</protein>
<dbReference type="PROSITE" id="PS50127">
    <property type="entry name" value="UBC_2"/>
    <property type="match status" value="1"/>
</dbReference>
<evidence type="ECO:0000256" key="2">
    <source>
        <dbReference type="ARBA" id="ARBA00012486"/>
    </source>
</evidence>
<sequence length="258" mass="29741">MASPAATKRLNKEYLSITKEPVPYIVARPRDDNILEWHYIITGPPETPYQGGQYHGTLIFTSDYPYKPPAIRMVTPSGRFVPNQRLCLSISDYHPESWNPSWTVETILTGLLSFMTSNEITTGGMNTPQEEKIRLQKESRRWNAMYNRQFKEVFPDYVDPTGETLTEAERIKRKHSTNERHDPEKKMKSIGIVDLDSDEDNDNYNYDQDGDAENPIDLDGDDFYDDFDPSDGDEEEEQEEEEESDLEETDANGVIILD</sequence>
<keyword evidence="5" id="KW-0547">Nucleotide-binding</keyword>
<dbReference type="GO" id="GO:0005524">
    <property type="term" value="F:ATP binding"/>
    <property type="evidence" value="ECO:0007669"/>
    <property type="project" value="UniProtKB-KW"/>
</dbReference>
<evidence type="ECO:0000256" key="7">
    <source>
        <dbReference type="ARBA" id="ARBA00022824"/>
    </source>
</evidence>
<evidence type="ECO:0000256" key="1">
    <source>
        <dbReference type="ARBA" id="ARBA00004586"/>
    </source>
</evidence>
<dbReference type="PANTHER" id="PTHR24067">
    <property type="entry name" value="UBIQUITIN-CONJUGATING ENZYME E2"/>
    <property type="match status" value="1"/>
</dbReference>
<dbReference type="SMART" id="SM00212">
    <property type="entry name" value="UBCc"/>
    <property type="match status" value="1"/>
</dbReference>
<evidence type="ECO:0000256" key="8">
    <source>
        <dbReference type="ARBA" id="ARBA00022840"/>
    </source>
</evidence>
<dbReference type="GO" id="GO:0005789">
    <property type="term" value="C:endoplasmic reticulum membrane"/>
    <property type="evidence" value="ECO:0007669"/>
    <property type="project" value="UniProtKB-SubCell"/>
</dbReference>
<evidence type="ECO:0000256" key="9">
    <source>
        <dbReference type="ARBA" id="ARBA00022989"/>
    </source>
</evidence>
<keyword evidence="3" id="KW-0808">Transferase</keyword>
<evidence type="ECO:0000256" key="15">
    <source>
        <dbReference type="ARBA" id="ARBA00043952"/>
    </source>
</evidence>
<comment type="pathway">
    <text evidence="15">Protein modification.</text>
</comment>
<dbReference type="EC" id="2.3.2.23" evidence="2"/>
<feature type="region of interest" description="Disordered" evidence="16">
    <location>
        <begin position="168"/>
        <end position="258"/>
    </location>
</feature>
<evidence type="ECO:0000256" key="16">
    <source>
        <dbReference type="SAM" id="MobiDB-lite"/>
    </source>
</evidence>
<dbReference type="CDD" id="cd23799">
    <property type="entry name" value="UBCc_UBE2J"/>
    <property type="match status" value="1"/>
</dbReference>
<evidence type="ECO:0000256" key="4">
    <source>
        <dbReference type="ARBA" id="ARBA00022692"/>
    </source>
</evidence>
<feature type="compositionally biased region" description="Acidic residues" evidence="16">
    <location>
        <begin position="195"/>
        <end position="250"/>
    </location>
</feature>
<feature type="compositionally biased region" description="Basic and acidic residues" evidence="16">
    <location>
        <begin position="176"/>
        <end position="187"/>
    </location>
</feature>
<dbReference type="GO" id="GO:0061631">
    <property type="term" value="F:ubiquitin conjugating enzyme activity"/>
    <property type="evidence" value="ECO:0007669"/>
    <property type="project" value="UniProtKB-EC"/>
</dbReference>
<keyword evidence="7" id="KW-0256">Endoplasmic reticulum</keyword>
<dbReference type="OrthoDB" id="1158011at2759"/>
<keyword evidence="9" id="KW-1133">Transmembrane helix</keyword>
<evidence type="ECO:0000256" key="11">
    <source>
        <dbReference type="ARBA" id="ARBA00039885"/>
    </source>
</evidence>
<reference evidence="18" key="1">
    <citation type="journal article" date="2014" name="Genome Announc.">
        <title>Genome sequence of the yeast Cyberlindnera fabianii (Hansenula fabianii).</title>
        <authorList>
            <person name="Freel K.C."/>
            <person name="Sarilar V."/>
            <person name="Neuveglise C."/>
            <person name="Devillers H."/>
            <person name="Friedrich A."/>
            <person name="Schacherer J."/>
        </authorList>
    </citation>
    <scope>NUCLEOTIDE SEQUENCE</scope>
    <source>
        <strain evidence="18">YJS4271</strain>
    </source>
</reference>
<evidence type="ECO:0000256" key="12">
    <source>
        <dbReference type="ARBA" id="ARBA00041570"/>
    </source>
</evidence>
<dbReference type="InterPro" id="IPR050113">
    <property type="entry name" value="Ub_conjugating_enzyme"/>
</dbReference>
<evidence type="ECO:0000259" key="17">
    <source>
        <dbReference type="PROSITE" id="PS50127"/>
    </source>
</evidence>
<keyword evidence="4" id="KW-0812">Transmembrane</keyword>
<keyword evidence="10" id="KW-0472">Membrane</keyword>
<dbReference type="InterPro" id="IPR016135">
    <property type="entry name" value="UBQ-conjugating_enzyme/RWD"/>
</dbReference>
<keyword evidence="6" id="KW-0833">Ubl conjugation pathway</keyword>
<organism evidence="18">
    <name type="scientific">Cyberlindnera fabianii</name>
    <name type="common">Yeast</name>
    <name type="synonym">Hansenula fabianii</name>
    <dbReference type="NCBI Taxonomy" id="36022"/>
    <lineage>
        <taxon>Eukaryota</taxon>
        <taxon>Fungi</taxon>
        <taxon>Dikarya</taxon>
        <taxon>Ascomycota</taxon>
        <taxon>Saccharomycotina</taxon>
        <taxon>Saccharomycetes</taxon>
        <taxon>Phaffomycetales</taxon>
        <taxon>Phaffomycetaceae</taxon>
        <taxon>Cyberlindnera</taxon>
    </lineage>
</organism>
<name>A0A061AUV4_CYBFA</name>
<evidence type="ECO:0000256" key="10">
    <source>
        <dbReference type="ARBA" id="ARBA00023136"/>
    </source>
</evidence>
<evidence type="ECO:0000256" key="6">
    <source>
        <dbReference type="ARBA" id="ARBA00022786"/>
    </source>
</evidence>
<dbReference type="SUPFAM" id="SSF54495">
    <property type="entry name" value="UBC-like"/>
    <property type="match status" value="1"/>
</dbReference>
<evidence type="ECO:0000256" key="3">
    <source>
        <dbReference type="ARBA" id="ARBA00022679"/>
    </source>
</evidence>
<proteinExistence type="predicted"/>
<evidence type="ECO:0000256" key="5">
    <source>
        <dbReference type="ARBA" id="ARBA00022741"/>
    </source>
</evidence>